<dbReference type="AlphaFoldDB" id="A0A5M6D575"/>
<feature type="transmembrane region" description="Helical" evidence="1">
    <location>
        <begin position="132"/>
        <end position="156"/>
    </location>
</feature>
<dbReference type="RefSeq" id="WP_150077640.1">
    <property type="nucleotide sequence ID" value="NZ_VWOX01000009.1"/>
</dbReference>
<evidence type="ECO:0000313" key="2">
    <source>
        <dbReference type="EMBL" id="KAA5541906.1"/>
    </source>
</evidence>
<feature type="transmembrane region" description="Helical" evidence="1">
    <location>
        <begin position="48"/>
        <end position="71"/>
    </location>
</feature>
<feature type="transmembrane region" description="Helical" evidence="1">
    <location>
        <begin position="101"/>
        <end position="125"/>
    </location>
</feature>
<protein>
    <submittedName>
        <fullName evidence="2">Uncharacterized protein</fullName>
    </submittedName>
</protein>
<name>A0A5M6D575_9BACT</name>
<keyword evidence="1" id="KW-1133">Transmembrane helix</keyword>
<comment type="caution">
    <text evidence="2">The sequence shown here is derived from an EMBL/GenBank/DDBJ whole genome shotgun (WGS) entry which is preliminary data.</text>
</comment>
<sequence length="157" mass="17384">MIVAFCRLLDTHLLQHQSKHLSTETPFQPPRNCAISERCIQPSQWQSLLISVGTLVFGLAVSWTLITIYAFSTMVDPQVVGERRERLIVDRFLFGDGLLQTVFVCTAGLAATTAMTATVVFFVRFVTGKPSFWLTVTVSFAGSTFFAGSVIAWLLFA</sequence>
<dbReference type="Proteomes" id="UP000324479">
    <property type="component" value="Unassembled WGS sequence"/>
</dbReference>
<keyword evidence="1" id="KW-0472">Membrane</keyword>
<organism evidence="2 3">
    <name type="scientific">Roseiconus nitratireducens</name>
    <dbReference type="NCBI Taxonomy" id="2605748"/>
    <lineage>
        <taxon>Bacteria</taxon>
        <taxon>Pseudomonadati</taxon>
        <taxon>Planctomycetota</taxon>
        <taxon>Planctomycetia</taxon>
        <taxon>Pirellulales</taxon>
        <taxon>Pirellulaceae</taxon>
        <taxon>Roseiconus</taxon>
    </lineage>
</organism>
<keyword evidence="3" id="KW-1185">Reference proteome</keyword>
<dbReference type="EMBL" id="VWOX01000009">
    <property type="protein sequence ID" value="KAA5541906.1"/>
    <property type="molecule type" value="Genomic_DNA"/>
</dbReference>
<evidence type="ECO:0000313" key="3">
    <source>
        <dbReference type="Proteomes" id="UP000324479"/>
    </source>
</evidence>
<keyword evidence="1" id="KW-0812">Transmembrane</keyword>
<gene>
    <name evidence="2" type="ORF">FYK55_17065</name>
</gene>
<evidence type="ECO:0000256" key="1">
    <source>
        <dbReference type="SAM" id="Phobius"/>
    </source>
</evidence>
<reference evidence="2 3" key="1">
    <citation type="submission" date="2019-08" db="EMBL/GenBank/DDBJ databases">
        <authorList>
            <person name="Dhanesh K."/>
            <person name="Kumar G."/>
            <person name="Sasikala C."/>
            <person name="Venkata Ramana C."/>
        </authorList>
    </citation>
    <scope>NUCLEOTIDE SEQUENCE [LARGE SCALE GENOMIC DNA]</scope>
    <source>
        <strain evidence="2 3">JC645</strain>
    </source>
</reference>
<accession>A0A5M6D575</accession>
<proteinExistence type="predicted"/>